<comment type="similarity">
    <text evidence="1">Belongs to the API5 family.</text>
</comment>
<keyword evidence="2" id="KW-0053">Apoptosis</keyword>
<protein>
    <submittedName>
        <fullName evidence="3">Uncharacterized protein</fullName>
    </submittedName>
</protein>
<dbReference type="PANTHER" id="PTHR12758:SF19">
    <property type="entry name" value="APOPTOSIS INHIBITOR 5"/>
    <property type="match status" value="1"/>
</dbReference>
<dbReference type="SUPFAM" id="SSF48371">
    <property type="entry name" value="ARM repeat"/>
    <property type="match status" value="1"/>
</dbReference>
<dbReference type="GO" id="GO:0003729">
    <property type="term" value="F:mRNA binding"/>
    <property type="evidence" value="ECO:0007669"/>
    <property type="project" value="TreeGrafter"/>
</dbReference>
<dbReference type="EMBL" id="AMZH03005719">
    <property type="protein sequence ID" value="RRT65713.1"/>
    <property type="molecule type" value="Genomic_DNA"/>
</dbReference>
<dbReference type="InterPro" id="IPR008383">
    <property type="entry name" value="API5"/>
</dbReference>
<evidence type="ECO:0000256" key="2">
    <source>
        <dbReference type="ARBA" id="ARBA00022703"/>
    </source>
</evidence>
<evidence type="ECO:0000256" key="1">
    <source>
        <dbReference type="ARBA" id="ARBA00009515"/>
    </source>
</evidence>
<dbReference type="Pfam" id="PF05918">
    <property type="entry name" value="API5"/>
    <property type="match status" value="3"/>
</dbReference>
<comment type="caution">
    <text evidence="3">The sequence shown here is derived from an EMBL/GenBank/DDBJ whole genome shotgun (WGS) entry which is preliminary data.</text>
</comment>
<evidence type="ECO:0000313" key="3">
    <source>
        <dbReference type="EMBL" id="RRT65713.1"/>
    </source>
</evidence>
<proteinExistence type="inferred from homology"/>
<dbReference type="GO" id="GO:0043067">
    <property type="term" value="P:regulation of programmed cell death"/>
    <property type="evidence" value="ECO:0007669"/>
    <property type="project" value="TreeGrafter"/>
</dbReference>
<dbReference type="InterPro" id="IPR016024">
    <property type="entry name" value="ARM-type_fold"/>
</dbReference>
<accession>A0A426ZNV5</accession>
<dbReference type="Proteomes" id="UP000287651">
    <property type="component" value="Unassembled WGS sequence"/>
</dbReference>
<reference evidence="3 4" key="1">
    <citation type="journal article" date="2014" name="Agronomy (Basel)">
        <title>A Draft Genome Sequence for Ensete ventricosum, the Drought-Tolerant Tree Against Hunger.</title>
        <authorList>
            <person name="Harrison J."/>
            <person name="Moore K.A."/>
            <person name="Paszkiewicz K."/>
            <person name="Jones T."/>
            <person name="Grant M."/>
            <person name="Ambacheew D."/>
            <person name="Muzemil S."/>
            <person name="Studholme D.J."/>
        </authorList>
    </citation>
    <scope>NUCLEOTIDE SEQUENCE [LARGE SCALE GENOMIC DNA]</scope>
</reference>
<dbReference type="PANTHER" id="PTHR12758">
    <property type="entry name" value="APOPTOSIS INHIBITOR 5-RELATED"/>
    <property type="match status" value="1"/>
</dbReference>
<sequence length="227" mass="25012">MASDSAADAAEVEKLYEFGERLNEAKDKSMHVSDYEGIIAAVKGQSVKAKQLAAQLIPRFFKFFPTLASKAMTAQFDLVEEDELGIRVQAIRGLPLLCKDTPEYVSKIVDVLGQLLTYDLCSASQFSLVDGWKSGHLGLLNLLLPEERKLDLLKNLAGSSPYAAAQDSRQLLPSIVTLLKILELSDICVMQTPNSTNSLCGYKIVTGQPSDRLGEDFSENFKDFTER</sequence>
<name>A0A426ZNV5_ENSVE</name>
<gene>
    <name evidence="3" type="ORF">B296_00028209</name>
</gene>
<dbReference type="AlphaFoldDB" id="A0A426ZNV5"/>
<organism evidence="3 4">
    <name type="scientific">Ensete ventricosum</name>
    <name type="common">Abyssinian banana</name>
    <name type="synonym">Musa ensete</name>
    <dbReference type="NCBI Taxonomy" id="4639"/>
    <lineage>
        <taxon>Eukaryota</taxon>
        <taxon>Viridiplantae</taxon>
        <taxon>Streptophyta</taxon>
        <taxon>Embryophyta</taxon>
        <taxon>Tracheophyta</taxon>
        <taxon>Spermatophyta</taxon>
        <taxon>Magnoliopsida</taxon>
        <taxon>Liliopsida</taxon>
        <taxon>Zingiberales</taxon>
        <taxon>Musaceae</taxon>
        <taxon>Ensete</taxon>
    </lineage>
</organism>
<evidence type="ECO:0000313" key="4">
    <source>
        <dbReference type="Proteomes" id="UP000287651"/>
    </source>
</evidence>
<dbReference type="GO" id="GO:0005634">
    <property type="term" value="C:nucleus"/>
    <property type="evidence" value="ECO:0007669"/>
    <property type="project" value="TreeGrafter"/>
</dbReference>